<keyword evidence="3" id="KW-1185">Reference proteome</keyword>
<feature type="region of interest" description="Disordered" evidence="1">
    <location>
        <begin position="54"/>
        <end position="112"/>
    </location>
</feature>
<dbReference type="EMBL" id="UYRU01043452">
    <property type="protein sequence ID" value="VDK82100.1"/>
    <property type="molecule type" value="Genomic_DNA"/>
</dbReference>
<sequence>MSQRLPYGGQPNFFQQTAHLPGATAFPPERRTVGGRLFNGYSYPCELNNLSSSGGVKPLDAPVSPPVPPHSTPAVSSTQRFFSEAELREASGATADRLQDSKPYSSASTSALPKPSQFYRSMGYLAAPTAAFHGSAPYMAPATPWPGSTNFQVAEHVDC</sequence>
<dbReference type="AlphaFoldDB" id="A0A3P6TSP5"/>
<dbReference type="OrthoDB" id="6287802at2759"/>
<reference evidence="2 3" key="1">
    <citation type="submission" date="2018-11" db="EMBL/GenBank/DDBJ databases">
        <authorList>
            <consortium name="Pathogen Informatics"/>
        </authorList>
    </citation>
    <scope>NUCLEOTIDE SEQUENCE [LARGE SCALE GENOMIC DNA]</scope>
</reference>
<evidence type="ECO:0000313" key="2">
    <source>
        <dbReference type="EMBL" id="VDK82100.1"/>
    </source>
</evidence>
<name>A0A3P6TSP5_DIBLA</name>
<proteinExistence type="predicted"/>
<gene>
    <name evidence="2" type="ORF">DILT_LOCUS3308</name>
</gene>
<accession>A0A3P6TSP5</accession>
<feature type="compositionally biased region" description="Polar residues" evidence="1">
    <location>
        <begin position="102"/>
        <end position="111"/>
    </location>
</feature>
<organism evidence="2 3">
    <name type="scientific">Dibothriocephalus latus</name>
    <name type="common">Fish tapeworm</name>
    <name type="synonym">Diphyllobothrium latum</name>
    <dbReference type="NCBI Taxonomy" id="60516"/>
    <lineage>
        <taxon>Eukaryota</taxon>
        <taxon>Metazoa</taxon>
        <taxon>Spiralia</taxon>
        <taxon>Lophotrochozoa</taxon>
        <taxon>Platyhelminthes</taxon>
        <taxon>Cestoda</taxon>
        <taxon>Eucestoda</taxon>
        <taxon>Diphyllobothriidea</taxon>
        <taxon>Diphyllobothriidae</taxon>
        <taxon>Dibothriocephalus</taxon>
    </lineage>
</organism>
<dbReference type="Proteomes" id="UP000281553">
    <property type="component" value="Unassembled WGS sequence"/>
</dbReference>
<evidence type="ECO:0000256" key="1">
    <source>
        <dbReference type="SAM" id="MobiDB-lite"/>
    </source>
</evidence>
<evidence type="ECO:0000313" key="3">
    <source>
        <dbReference type="Proteomes" id="UP000281553"/>
    </source>
</evidence>
<protein>
    <submittedName>
        <fullName evidence="2">Uncharacterized protein</fullName>
    </submittedName>
</protein>